<reference evidence="8 9" key="1">
    <citation type="journal article" date="2012" name="G3 (Bethesda)">
        <title>Pichia sorbitophila, an interspecies yeast hybrid reveals early steps of genome resolution following polyploidization.</title>
        <authorList>
            <person name="Leh Louis V."/>
            <person name="Despons L."/>
            <person name="Friedrich A."/>
            <person name="Martin T."/>
            <person name="Durrens P."/>
            <person name="Casaregola S."/>
            <person name="Neuveglise C."/>
            <person name="Fairhead C."/>
            <person name="Marck C."/>
            <person name="Cruz J.A."/>
            <person name="Straub M.L."/>
            <person name="Kugler V."/>
            <person name="Sacerdot C."/>
            <person name="Uzunov Z."/>
            <person name="Thierry A."/>
            <person name="Weiss S."/>
            <person name="Bleykasten C."/>
            <person name="De Montigny J."/>
            <person name="Jacques N."/>
            <person name="Jung P."/>
            <person name="Lemaire M."/>
            <person name="Mallet S."/>
            <person name="Morel G."/>
            <person name="Richard G.F."/>
            <person name="Sarkar A."/>
            <person name="Savel G."/>
            <person name="Schacherer J."/>
            <person name="Seret M.L."/>
            <person name="Talla E."/>
            <person name="Samson G."/>
            <person name="Jubin C."/>
            <person name="Poulain J."/>
            <person name="Vacherie B."/>
            <person name="Barbe V."/>
            <person name="Pelletier E."/>
            <person name="Sherman D.J."/>
            <person name="Westhof E."/>
            <person name="Weissenbach J."/>
            <person name="Baret P.V."/>
            <person name="Wincker P."/>
            <person name="Gaillardin C."/>
            <person name="Dujon B."/>
            <person name="Souciet J.L."/>
        </authorList>
    </citation>
    <scope>NUCLEOTIDE SEQUENCE [LARGE SCALE GENOMIC DNA]</scope>
    <source>
        <strain evidence="9">ATCC MYA-4447 / BCRC 22081 / CBS 7064 / NBRC 10061 / NRRL Y-12695</strain>
    </source>
</reference>
<comment type="cofactor">
    <cofactor evidence="1 6">
        <name>FAD</name>
        <dbReference type="ChEBI" id="CHEBI:57692"/>
    </cofactor>
</comment>
<comment type="similarity">
    <text evidence="2">Belongs to the DAMOX/DASOX family.</text>
</comment>
<keyword evidence="9" id="KW-1185">Reference proteome</keyword>
<evidence type="ECO:0000313" key="9">
    <source>
        <dbReference type="Proteomes" id="UP000005222"/>
    </source>
</evidence>
<dbReference type="OrthoDB" id="2015447at2759"/>
<name>G8YBN2_PICSO</name>
<evidence type="ECO:0000256" key="3">
    <source>
        <dbReference type="ARBA" id="ARBA00022630"/>
    </source>
</evidence>
<feature type="domain" description="FAD dependent oxidoreductase" evidence="7">
    <location>
        <begin position="5"/>
        <end position="337"/>
    </location>
</feature>
<organism evidence="8 9">
    <name type="scientific">Pichia sorbitophila (strain ATCC MYA-4447 / BCRC 22081 / CBS 7064 / NBRC 10061 / NRRL Y-12695)</name>
    <name type="common">Hybrid yeast</name>
    <dbReference type="NCBI Taxonomy" id="559304"/>
    <lineage>
        <taxon>Eukaryota</taxon>
        <taxon>Fungi</taxon>
        <taxon>Dikarya</taxon>
        <taxon>Ascomycota</taxon>
        <taxon>Saccharomycotina</taxon>
        <taxon>Pichiomycetes</taxon>
        <taxon>Debaryomycetaceae</taxon>
        <taxon>Millerozyma</taxon>
    </lineage>
</organism>
<evidence type="ECO:0000259" key="7">
    <source>
        <dbReference type="Pfam" id="PF01266"/>
    </source>
</evidence>
<evidence type="ECO:0000256" key="4">
    <source>
        <dbReference type="ARBA" id="ARBA00022827"/>
    </source>
</evidence>
<dbReference type="PIRSF" id="PIRSF000189">
    <property type="entry name" value="D-aa_oxidase"/>
    <property type="match status" value="1"/>
</dbReference>
<keyword evidence="5" id="KW-0560">Oxidoreductase</keyword>
<keyword evidence="3" id="KW-0285">Flavoprotein</keyword>
<dbReference type="HOGENOM" id="CLU_034311_2_0_1"/>
<accession>G8YBN2</accession>
<dbReference type="InterPro" id="IPR023209">
    <property type="entry name" value="DAO"/>
</dbReference>
<dbReference type="GO" id="GO:0071949">
    <property type="term" value="F:FAD binding"/>
    <property type="evidence" value="ECO:0007669"/>
    <property type="project" value="InterPro"/>
</dbReference>
<dbReference type="EMBL" id="FO082050">
    <property type="protein sequence ID" value="CCE82363.1"/>
    <property type="molecule type" value="Genomic_DNA"/>
</dbReference>
<dbReference type="GO" id="GO:0003884">
    <property type="term" value="F:D-amino-acid oxidase activity"/>
    <property type="evidence" value="ECO:0007669"/>
    <property type="project" value="InterPro"/>
</dbReference>
<evidence type="ECO:0000313" key="8">
    <source>
        <dbReference type="EMBL" id="CCE82363.1"/>
    </source>
</evidence>
<keyword evidence="4 6" id="KW-0274">FAD</keyword>
<dbReference type="STRING" id="559304.G8YBN2"/>
<dbReference type="Gene3D" id="3.30.9.10">
    <property type="entry name" value="D-Amino Acid Oxidase, subunit A, domain 2"/>
    <property type="match status" value="1"/>
</dbReference>
<dbReference type="OMA" id="EYDTWVV"/>
<evidence type="ECO:0000256" key="2">
    <source>
        <dbReference type="ARBA" id="ARBA00006730"/>
    </source>
</evidence>
<proteinExistence type="inferred from homology"/>
<dbReference type="GO" id="GO:0005737">
    <property type="term" value="C:cytoplasm"/>
    <property type="evidence" value="ECO:0007669"/>
    <property type="project" value="TreeGrafter"/>
</dbReference>
<feature type="binding site" evidence="6">
    <location>
        <position position="187"/>
    </location>
    <ligand>
        <name>FAD</name>
        <dbReference type="ChEBI" id="CHEBI:57692"/>
    </ligand>
</feature>
<evidence type="ECO:0000256" key="5">
    <source>
        <dbReference type="ARBA" id="ARBA00023002"/>
    </source>
</evidence>
<dbReference type="eggNOG" id="KOG3923">
    <property type="taxonomic scope" value="Eukaryota"/>
</dbReference>
<dbReference type="GO" id="GO:0019478">
    <property type="term" value="P:D-amino acid catabolic process"/>
    <property type="evidence" value="ECO:0007669"/>
    <property type="project" value="TreeGrafter"/>
</dbReference>
<dbReference type="InterPro" id="IPR006076">
    <property type="entry name" value="FAD-dep_OxRdtase"/>
</dbReference>
<gene>
    <name evidence="8" type="primary">Piso0_002086</name>
    <name evidence="8" type="ORF">GNLVRS01_PISO0J04365g</name>
</gene>
<dbReference type="PANTHER" id="PTHR11530:SF26">
    <property type="entry name" value="FAD DEPENDENT OXIDOREDUCTASE SUPERFAMILY (AFU_ORTHOLOGUE AFUA_5G13940)"/>
    <property type="match status" value="1"/>
</dbReference>
<dbReference type="SUPFAM" id="SSF54373">
    <property type="entry name" value="FAD-linked reductases, C-terminal domain"/>
    <property type="match status" value="1"/>
</dbReference>
<evidence type="ECO:0000256" key="1">
    <source>
        <dbReference type="ARBA" id="ARBA00001974"/>
    </source>
</evidence>
<dbReference type="Gene3D" id="3.40.50.720">
    <property type="entry name" value="NAD(P)-binding Rossmann-like Domain"/>
    <property type="match status" value="1"/>
</dbReference>
<dbReference type="AlphaFoldDB" id="G8YBN2"/>
<dbReference type="InParanoid" id="G8YBN2"/>
<feature type="binding site" evidence="6">
    <location>
        <position position="322"/>
    </location>
    <ligand>
        <name>D-dopa</name>
        <dbReference type="ChEBI" id="CHEBI:149689"/>
    </ligand>
</feature>
<sequence>MAQEVIIVGAGVIGLTCALVLVENGYQVKIIADHFPSDPLSSTYTSSWAGAHFRPYPCKNELDKEVQKFARTTQRHFRRLAVEETSSSIRFIEGVEYFEAPQETYPNIQPGYGDEMEGFRLLSEEQLPEGVKWGTRYVTWVLNAPLYIHYLQRKLTMKYGVEFVKSNLVSLKQVFDLYQNDIVVNATGRGLQYNGGYDPKGFVIRGQTLLVSPPRDCPYWNKTVTHQSKDGKWTFVIPRPLYGGIILGGTKQVNDLHPFPRSEDSDDLKERARRLYPELFINGELDIKMTNVGFRPAREGGILVAKEKVGKDNIIHAYGAAGSGYEISYGVGIKVCELIKNISKPSKL</sequence>
<dbReference type="Proteomes" id="UP000005222">
    <property type="component" value="Chromosome J"/>
</dbReference>
<protein>
    <submittedName>
        <fullName evidence="8">Piso0_002086 protein</fullName>
    </submittedName>
</protein>
<evidence type="ECO:0000256" key="6">
    <source>
        <dbReference type="PIRSR" id="PIRSR000189-1"/>
    </source>
</evidence>
<dbReference type="Pfam" id="PF01266">
    <property type="entry name" value="DAO"/>
    <property type="match status" value="1"/>
</dbReference>
<feature type="binding site" evidence="6">
    <location>
        <begin position="45"/>
        <end position="46"/>
    </location>
    <ligand>
        <name>FAD</name>
        <dbReference type="ChEBI" id="CHEBI:57692"/>
    </ligand>
</feature>
<feature type="binding site" evidence="6">
    <location>
        <position position="295"/>
    </location>
    <ligand>
        <name>D-dopa</name>
        <dbReference type="ChEBI" id="CHEBI:149689"/>
    </ligand>
</feature>
<dbReference type="SUPFAM" id="SSF51971">
    <property type="entry name" value="Nucleotide-binding domain"/>
    <property type="match status" value="1"/>
</dbReference>
<dbReference type="PANTHER" id="PTHR11530">
    <property type="entry name" value="D-AMINO ACID OXIDASE"/>
    <property type="match status" value="1"/>
</dbReference>